<comment type="caution">
    <text evidence="3">The sequence shown here is derived from an EMBL/GenBank/DDBJ whole genome shotgun (WGS) entry which is preliminary data.</text>
</comment>
<feature type="domain" description="GmrSD restriction endonucleases C-terminal" evidence="1">
    <location>
        <begin position="8"/>
        <end position="87"/>
    </location>
</feature>
<dbReference type="PANTHER" id="PTHR35149:SF2">
    <property type="entry name" value="DUF262 DOMAIN-CONTAINING PROTEIN"/>
    <property type="match status" value="1"/>
</dbReference>
<sequence length="205" mass="23723">MPQNEDLSPEWQAELGSNWRDIQAKWLHTIGNLTLTGYNPELSDRSFQEKRDMKGGFRDSPIRLNHSLANLDHWNDSEIQRRAQELAGLAIKIWPIPQLPPEIFSKYSKPSAKEEAQTYTLEHFGNFMQGDVGELFNVLKKRILNMDSSVKEEVKKLYIAYKTTTNFVDVVPQKRQLRLSLNMEFSEINDPEGLCRDVSKVGRWG</sequence>
<proteinExistence type="predicted"/>
<evidence type="ECO:0000313" key="3">
    <source>
        <dbReference type="EMBL" id="GAJ08730.1"/>
    </source>
</evidence>
<dbReference type="AlphaFoldDB" id="X1VKT3"/>
<reference evidence="3" key="1">
    <citation type="journal article" date="2014" name="Front. Microbiol.">
        <title>High frequency of phylogenetically diverse reductive dehalogenase-homologous genes in deep subseafloor sedimentary metagenomes.</title>
        <authorList>
            <person name="Kawai M."/>
            <person name="Futagami T."/>
            <person name="Toyoda A."/>
            <person name="Takaki Y."/>
            <person name="Nishi S."/>
            <person name="Hori S."/>
            <person name="Arai W."/>
            <person name="Tsubouchi T."/>
            <person name="Morono Y."/>
            <person name="Uchiyama I."/>
            <person name="Ito T."/>
            <person name="Fujiyama A."/>
            <person name="Inagaki F."/>
            <person name="Takami H."/>
        </authorList>
    </citation>
    <scope>NUCLEOTIDE SEQUENCE</scope>
    <source>
        <strain evidence="3">Expedition CK06-06</strain>
    </source>
</reference>
<dbReference type="InterPro" id="IPR011089">
    <property type="entry name" value="GmrSD_C"/>
</dbReference>
<protein>
    <recommendedName>
        <fullName evidence="4">DUF1524 domain-containing protein</fullName>
    </recommendedName>
</protein>
<gene>
    <name evidence="3" type="ORF">S12H4_45381</name>
</gene>
<name>X1VKT3_9ZZZZ</name>
<dbReference type="PANTHER" id="PTHR35149">
    <property type="entry name" value="SLL5132 PROTEIN"/>
    <property type="match status" value="1"/>
</dbReference>
<dbReference type="Pfam" id="PF07510">
    <property type="entry name" value="GmrSD_C"/>
    <property type="match status" value="1"/>
</dbReference>
<evidence type="ECO:0000259" key="2">
    <source>
        <dbReference type="Pfam" id="PF18899"/>
    </source>
</evidence>
<dbReference type="InterPro" id="IPR043714">
    <property type="entry name" value="DUF5655"/>
</dbReference>
<feature type="non-terminal residue" evidence="3">
    <location>
        <position position="205"/>
    </location>
</feature>
<dbReference type="Pfam" id="PF18899">
    <property type="entry name" value="DUF5655"/>
    <property type="match status" value="1"/>
</dbReference>
<evidence type="ECO:0008006" key="4">
    <source>
        <dbReference type="Google" id="ProtNLM"/>
    </source>
</evidence>
<organism evidence="3">
    <name type="scientific">marine sediment metagenome</name>
    <dbReference type="NCBI Taxonomy" id="412755"/>
    <lineage>
        <taxon>unclassified sequences</taxon>
        <taxon>metagenomes</taxon>
        <taxon>ecological metagenomes</taxon>
    </lineage>
</organism>
<evidence type="ECO:0000259" key="1">
    <source>
        <dbReference type="Pfam" id="PF07510"/>
    </source>
</evidence>
<dbReference type="EMBL" id="BARW01028057">
    <property type="protein sequence ID" value="GAJ08730.1"/>
    <property type="molecule type" value="Genomic_DNA"/>
</dbReference>
<feature type="domain" description="DUF5655" evidence="2">
    <location>
        <begin position="132"/>
        <end position="202"/>
    </location>
</feature>
<accession>X1VKT3</accession>